<feature type="region of interest" description="Disordered" evidence="1">
    <location>
        <begin position="273"/>
        <end position="301"/>
    </location>
</feature>
<feature type="region of interest" description="Disordered" evidence="1">
    <location>
        <begin position="462"/>
        <end position="498"/>
    </location>
</feature>
<feature type="region of interest" description="Disordered" evidence="1">
    <location>
        <begin position="319"/>
        <end position="363"/>
    </location>
</feature>
<keyword evidence="3" id="KW-1185">Reference proteome</keyword>
<proteinExistence type="predicted"/>
<dbReference type="Proteomes" id="UP000676310">
    <property type="component" value="Unassembled WGS sequence"/>
</dbReference>
<feature type="region of interest" description="Disordered" evidence="1">
    <location>
        <begin position="638"/>
        <end position="657"/>
    </location>
</feature>
<feature type="region of interest" description="Disordered" evidence="1">
    <location>
        <begin position="119"/>
        <end position="140"/>
    </location>
</feature>
<evidence type="ECO:0000313" key="3">
    <source>
        <dbReference type="Proteomes" id="UP000676310"/>
    </source>
</evidence>
<feature type="compositionally biased region" description="Basic and acidic residues" evidence="1">
    <location>
        <begin position="344"/>
        <end position="353"/>
    </location>
</feature>
<evidence type="ECO:0000256" key="1">
    <source>
        <dbReference type="SAM" id="MobiDB-lite"/>
    </source>
</evidence>
<feature type="compositionally biased region" description="Low complexity" evidence="1">
    <location>
        <begin position="125"/>
        <end position="139"/>
    </location>
</feature>
<protein>
    <recommendedName>
        <fullName evidence="4">C2H2-type domain-containing protein</fullName>
    </recommendedName>
</protein>
<gene>
    <name evidence="2" type="ORF">ALTATR162_LOCUS762</name>
</gene>
<dbReference type="GeneID" id="67019640"/>
<dbReference type="EMBL" id="CAJRGZ010000015">
    <property type="protein sequence ID" value="CAG5140680.1"/>
    <property type="molecule type" value="Genomic_DNA"/>
</dbReference>
<dbReference type="RefSeq" id="XP_043164291.1">
    <property type="nucleotide sequence ID" value="XM_043308356.1"/>
</dbReference>
<evidence type="ECO:0000313" key="2">
    <source>
        <dbReference type="EMBL" id="CAG5140680.1"/>
    </source>
</evidence>
<comment type="caution">
    <text evidence="2">The sequence shown here is derived from an EMBL/GenBank/DDBJ whole genome shotgun (WGS) entry which is preliminary data.</text>
</comment>
<dbReference type="AlphaFoldDB" id="A0A8J2MUZ3"/>
<evidence type="ECO:0008006" key="4">
    <source>
        <dbReference type="Google" id="ProtNLM"/>
    </source>
</evidence>
<accession>A0A8J2MUZ3</accession>
<sequence length="657" mass="72462">MEALDCDKVLHDAHQSLHQTDMAYSVTVNDKPKHVDRHQQPTIGQVVYTFLNNIKLRFGEESSEVVSILNILGTFRVGGLSKKDTLVAIRLMLGDQADLKQDLLNILFHREADWGVGDFDFGSHQPSSQTSPSPQFLQPVHQPRMRLPPISPLWYDERHSCPSNHLTGVVGSGNNGNFGMPVSSSLYQLPSQFCRPNLFTSPILTDSARLGSHMEGIYGVKDSPAKKQHDVEVIPHLGRSQHEWEEADHLGEPKAYYGQPWSPVASNSMLGPTQSFARNHFDSPAPSYENHLSSNSSSSNGQIAAISPSVLGVPVAVPIGQPINDMPPPSKKRRRQSSRPQVKVKKETSKEDTETASPTPSSITTIDQLSVQPQLKKRKVQDEYTISHAGEGPYIHSLCGKGFSSRSKVKKHHWGNKLNNLDTTTGCWAKNNKPNVSWNEHPSCKRGVVPPHPVKKALPAVPKQRTMTQKAPMAPSMVPKSQDLSPTISDTPHAHQENQHSFEGLGSYQTHGLLTGTSFDNLLTAVNVASQIDAPRPQGRIDSVVSHLDAQTVAAEHNKQYVTNWQNTSDDHGGEALTYDHQHPYTTYGLGLQGIHVPMNMALPGLNGLYPYPYSTHSFTDSHSNENRHLMYDGIDQSRTTLGSPFSPGLDKDGQQF</sequence>
<reference evidence="2" key="1">
    <citation type="submission" date="2021-05" db="EMBL/GenBank/DDBJ databases">
        <authorList>
            <person name="Stam R."/>
        </authorList>
    </citation>
    <scope>NUCLEOTIDE SEQUENCE</scope>
    <source>
        <strain evidence="2">CS162</strain>
    </source>
</reference>
<organism evidence="2 3">
    <name type="scientific">Alternaria atra</name>
    <dbReference type="NCBI Taxonomy" id="119953"/>
    <lineage>
        <taxon>Eukaryota</taxon>
        <taxon>Fungi</taxon>
        <taxon>Dikarya</taxon>
        <taxon>Ascomycota</taxon>
        <taxon>Pezizomycotina</taxon>
        <taxon>Dothideomycetes</taxon>
        <taxon>Pleosporomycetidae</taxon>
        <taxon>Pleosporales</taxon>
        <taxon>Pleosporineae</taxon>
        <taxon>Pleosporaceae</taxon>
        <taxon>Alternaria</taxon>
        <taxon>Alternaria sect. Ulocladioides</taxon>
    </lineage>
</organism>
<name>A0A8J2MUZ3_9PLEO</name>
<dbReference type="OrthoDB" id="3644322at2759"/>